<sequence>MAGAAVRSLIRVRPGRAASGPIGVDDGPRLVVTVHRGSGGARAGRPPARRTELRG</sequence>
<reference evidence="2" key="1">
    <citation type="journal article" date="2014" name="Int. J. Syst. Evol. Microbiol.">
        <title>Complete genome sequence of Corynebacterium casei LMG S-19264T (=DSM 44701T), isolated from a smear-ripened cheese.</title>
        <authorList>
            <consortium name="US DOE Joint Genome Institute (JGI-PGF)"/>
            <person name="Walter F."/>
            <person name="Albersmeier A."/>
            <person name="Kalinowski J."/>
            <person name="Ruckert C."/>
        </authorList>
    </citation>
    <scope>NUCLEOTIDE SEQUENCE</scope>
    <source>
        <strain evidence="2">JCM 4815</strain>
    </source>
</reference>
<evidence type="ECO:0000313" key="2">
    <source>
        <dbReference type="EMBL" id="GGZ00271.1"/>
    </source>
</evidence>
<proteinExistence type="predicted"/>
<reference evidence="2" key="2">
    <citation type="submission" date="2020-09" db="EMBL/GenBank/DDBJ databases">
        <authorList>
            <person name="Sun Q."/>
            <person name="Ohkuma M."/>
        </authorList>
    </citation>
    <scope>NUCLEOTIDE SEQUENCE</scope>
    <source>
        <strain evidence="2">JCM 4815</strain>
    </source>
</reference>
<evidence type="ECO:0000313" key="3">
    <source>
        <dbReference type="Proteomes" id="UP000622166"/>
    </source>
</evidence>
<dbReference type="Proteomes" id="UP000622166">
    <property type="component" value="Unassembled WGS sequence"/>
</dbReference>
<organism evidence="2 3">
    <name type="scientific">Streptomyces poonensis</name>
    <dbReference type="NCBI Taxonomy" id="68255"/>
    <lineage>
        <taxon>Bacteria</taxon>
        <taxon>Bacillati</taxon>
        <taxon>Actinomycetota</taxon>
        <taxon>Actinomycetes</taxon>
        <taxon>Kitasatosporales</taxon>
        <taxon>Streptomycetaceae</taxon>
        <taxon>Streptomyces</taxon>
    </lineage>
</organism>
<gene>
    <name evidence="2" type="ORF">GCM10010365_18810</name>
</gene>
<dbReference type="AlphaFoldDB" id="A0A918PE37"/>
<comment type="caution">
    <text evidence="2">The sequence shown here is derived from an EMBL/GenBank/DDBJ whole genome shotgun (WGS) entry which is preliminary data.</text>
</comment>
<feature type="region of interest" description="Disordered" evidence="1">
    <location>
        <begin position="36"/>
        <end position="55"/>
    </location>
</feature>
<dbReference type="EMBL" id="BMVW01000002">
    <property type="protein sequence ID" value="GGZ00271.1"/>
    <property type="molecule type" value="Genomic_DNA"/>
</dbReference>
<evidence type="ECO:0000256" key="1">
    <source>
        <dbReference type="SAM" id="MobiDB-lite"/>
    </source>
</evidence>
<name>A0A918PE37_9ACTN</name>
<keyword evidence="3" id="KW-1185">Reference proteome</keyword>
<protein>
    <submittedName>
        <fullName evidence="2">Uncharacterized protein</fullName>
    </submittedName>
</protein>
<accession>A0A918PE37</accession>